<evidence type="ECO:0000256" key="10">
    <source>
        <dbReference type="SAM" id="Phobius"/>
    </source>
</evidence>
<feature type="transmembrane region" description="Helical" evidence="10">
    <location>
        <begin position="460"/>
        <end position="489"/>
    </location>
</feature>
<keyword evidence="3" id="KW-0813">Transport</keyword>
<dbReference type="PROSITE" id="PS00216">
    <property type="entry name" value="SUGAR_TRANSPORT_1"/>
    <property type="match status" value="2"/>
</dbReference>
<dbReference type="PROSITE" id="PS00217">
    <property type="entry name" value="SUGAR_TRANSPORT_2"/>
    <property type="match status" value="1"/>
</dbReference>
<sequence>MVSSSLSLVSSTSSFPSTSNSDSSSASTSLRPISFNLSKPSPKLSKPLKYQSLKLLNCSSNDSVEDGSAEQFFKNNSIADFMRFKTGSRRGSGELQTAVVSYRKRFPWSILYPFLQVDLVSTIHIADKEYFETLQKELAPYDCVLYEMVASRESLENRRNPAKAKRLKSSRSRGFNILGCIQRQMARILMLDFQLDCLDYQADNWYHADLDYETFKLLQTEKGESFFTFARDMTLKSTKALVQSASIPEDLDPWRSKLLWASRVLPMPLLGLVIIGGVCADVGSQASDYPELEALSRLDFGAAMKVFLAKRLTSEFTQVTADVEERSVIIGERNRAAIEALRRSIEDGHNKIAILYGGGHMPDLGRRLREEFDLVPSRVQWITAWSITKRDLDSDSLPFLKTMAEVSGWPLNRYQTLALLIFSSVLADLDKEQHYYHPLPDSDLQNGKSQKKGRSRFNKFALAGAILASTNSILLGYDIGVMSGAVLYIQDNLKISSIQSEILVGSLNVCSLIGSLASGKTSDCIGRRFTIVLAAATFLIGATLMGLAPNFIFLMAGRVIAGIGVGYSLMIGPVYTAEISPAMTRGFLSSLPEVFITIGILLGYISNYAFSDLPENINWRLMLGVSALPAIAVALGVTVMPESPRWLVMKRRFVEARQVLIKTSDSEEEADMRLAEMAKAAEILEQEPSSSSWSGQGVWKELLLKPSKPIQRILIAAIGVNFFMQASGNDAVVYYSPEVFKDAGISDRKQQIGVSIIMGIAKTCFVFISALFLDRFGRRPLLLIGSIGMVISLGGLGFGSKYLEQCQDKPEWAIALCIVAVCAYVSFFAIGLGPITWVYSSEIFPMRLRAQGSSLAISVNRVVSGIVSMTFLTISEKITFGGMFFALAGIVAVGTVFFYFFLPETKGKSLEEIEVLFEDKPLDGKQ</sequence>
<protein>
    <submittedName>
        <fullName evidence="12">Sugar/inositol transporter</fullName>
    </submittedName>
</protein>
<feature type="transmembrane region" description="Helical" evidence="10">
    <location>
        <begin position="553"/>
        <end position="575"/>
    </location>
</feature>
<feature type="transmembrane region" description="Helical" evidence="10">
    <location>
        <begin position="617"/>
        <end position="640"/>
    </location>
</feature>
<dbReference type="InterPro" id="IPR005828">
    <property type="entry name" value="MFS_sugar_transport-like"/>
</dbReference>
<evidence type="ECO:0000256" key="6">
    <source>
        <dbReference type="ARBA" id="ARBA00022847"/>
    </source>
</evidence>
<evidence type="ECO:0000256" key="9">
    <source>
        <dbReference type="SAM" id="MobiDB-lite"/>
    </source>
</evidence>
<reference evidence="12 13" key="1">
    <citation type="submission" date="2013-09" db="EMBL/GenBank/DDBJ databases">
        <title>Corchorus capsularis genome sequencing.</title>
        <authorList>
            <person name="Alam M."/>
            <person name="Haque M.S."/>
            <person name="Islam M.S."/>
            <person name="Emdad E.M."/>
            <person name="Islam M.M."/>
            <person name="Ahmed B."/>
            <person name="Halim A."/>
            <person name="Hossen Q.M.M."/>
            <person name="Hossain M.Z."/>
            <person name="Ahmed R."/>
            <person name="Khan M.M."/>
            <person name="Islam R."/>
            <person name="Rashid M.M."/>
            <person name="Khan S.A."/>
            <person name="Rahman M.S."/>
            <person name="Alam M."/>
        </authorList>
    </citation>
    <scope>NUCLEOTIDE SEQUENCE [LARGE SCALE GENOMIC DNA]</scope>
    <source>
        <strain evidence="13">cv. CVL-1</strain>
        <tissue evidence="12">Whole seedling</tissue>
    </source>
</reference>
<dbReference type="OrthoDB" id="6339427at2759"/>
<evidence type="ECO:0000256" key="3">
    <source>
        <dbReference type="ARBA" id="ARBA00022448"/>
    </source>
</evidence>
<keyword evidence="4" id="KW-0762">Sugar transport</keyword>
<evidence type="ECO:0000259" key="11">
    <source>
        <dbReference type="PROSITE" id="PS50850"/>
    </source>
</evidence>
<evidence type="ECO:0000313" key="12">
    <source>
        <dbReference type="EMBL" id="OMO89298.1"/>
    </source>
</evidence>
<keyword evidence="5 10" id="KW-0812">Transmembrane</keyword>
<dbReference type="Pfam" id="PF00083">
    <property type="entry name" value="Sugar_tr"/>
    <property type="match status" value="1"/>
</dbReference>
<dbReference type="InterPro" id="IPR036259">
    <property type="entry name" value="MFS_trans_sf"/>
</dbReference>
<evidence type="ECO:0000256" key="5">
    <source>
        <dbReference type="ARBA" id="ARBA00022692"/>
    </source>
</evidence>
<evidence type="ECO:0000256" key="7">
    <source>
        <dbReference type="ARBA" id="ARBA00022989"/>
    </source>
</evidence>
<dbReference type="InterPro" id="IPR020846">
    <property type="entry name" value="MFS_dom"/>
</dbReference>
<evidence type="ECO:0000256" key="4">
    <source>
        <dbReference type="ARBA" id="ARBA00022597"/>
    </source>
</evidence>
<feature type="domain" description="Major facilitator superfamily (MFS) profile" evidence="11">
    <location>
        <begin position="464"/>
        <end position="906"/>
    </location>
</feature>
<comment type="similarity">
    <text evidence="2">Belongs to the major facilitator superfamily. Sugar transporter (TC 2.A.1.1) family.</text>
</comment>
<dbReference type="SUPFAM" id="SSF103473">
    <property type="entry name" value="MFS general substrate transporter"/>
    <property type="match status" value="1"/>
</dbReference>
<feature type="transmembrane region" description="Helical" evidence="10">
    <location>
        <begin position="780"/>
        <end position="800"/>
    </location>
</feature>
<dbReference type="Gramene" id="OMO89298">
    <property type="protein sequence ID" value="OMO89298"/>
    <property type="gene ID" value="CCACVL1_07936"/>
</dbReference>
<evidence type="ECO:0000256" key="1">
    <source>
        <dbReference type="ARBA" id="ARBA00004141"/>
    </source>
</evidence>
<keyword evidence="7 10" id="KW-1133">Transmembrane helix</keyword>
<feature type="transmembrane region" description="Helical" evidence="10">
    <location>
        <begin position="587"/>
        <end position="605"/>
    </location>
</feature>
<dbReference type="GO" id="GO:0016020">
    <property type="term" value="C:membrane"/>
    <property type="evidence" value="ECO:0007669"/>
    <property type="project" value="UniProtKB-SubCell"/>
</dbReference>
<evidence type="ECO:0000256" key="2">
    <source>
        <dbReference type="ARBA" id="ARBA00010992"/>
    </source>
</evidence>
<comment type="subcellular location">
    <subcellularLocation>
        <location evidence="1">Membrane</location>
        <topology evidence="1">Multi-pass membrane protein</topology>
    </subcellularLocation>
</comment>
<dbReference type="PANTHER" id="PTHR35757:SF1">
    <property type="entry name" value="THERMOSOME SUBUNIT GAMMA"/>
    <property type="match status" value="1"/>
</dbReference>
<dbReference type="Proteomes" id="UP000188268">
    <property type="component" value="Unassembled WGS sequence"/>
</dbReference>
<feature type="transmembrane region" description="Helical" evidence="10">
    <location>
        <begin position="880"/>
        <end position="902"/>
    </location>
</feature>
<gene>
    <name evidence="12" type="ORF">CCACVL1_07936</name>
</gene>
<dbReference type="PROSITE" id="PS50850">
    <property type="entry name" value="MFS"/>
    <property type="match status" value="1"/>
</dbReference>
<dbReference type="GO" id="GO:0015293">
    <property type="term" value="F:symporter activity"/>
    <property type="evidence" value="ECO:0007669"/>
    <property type="project" value="UniProtKB-KW"/>
</dbReference>
<dbReference type="PANTHER" id="PTHR35757">
    <property type="entry name" value="THERMOSOME SUBUNIT GAMMA"/>
    <property type="match status" value="1"/>
</dbReference>
<evidence type="ECO:0000256" key="8">
    <source>
        <dbReference type="ARBA" id="ARBA00023136"/>
    </source>
</evidence>
<dbReference type="FunFam" id="1.20.1250.20:FF:000025">
    <property type="entry name" value="probable polyol transporter 4"/>
    <property type="match status" value="1"/>
</dbReference>
<feature type="transmembrane region" description="Helical" evidence="10">
    <location>
        <begin position="529"/>
        <end position="547"/>
    </location>
</feature>
<keyword evidence="8 10" id="KW-0472">Membrane</keyword>
<accession>A0A1R3J396</accession>
<dbReference type="InterPro" id="IPR003663">
    <property type="entry name" value="Sugar/inositol_transpt"/>
</dbReference>
<evidence type="ECO:0000313" key="13">
    <source>
        <dbReference type="Proteomes" id="UP000188268"/>
    </source>
</evidence>
<keyword evidence="13" id="KW-1185">Reference proteome</keyword>
<organism evidence="12 13">
    <name type="scientific">Corchorus capsularis</name>
    <name type="common">Jute</name>
    <dbReference type="NCBI Taxonomy" id="210143"/>
    <lineage>
        <taxon>Eukaryota</taxon>
        <taxon>Viridiplantae</taxon>
        <taxon>Streptophyta</taxon>
        <taxon>Embryophyta</taxon>
        <taxon>Tracheophyta</taxon>
        <taxon>Spermatophyta</taxon>
        <taxon>Magnoliopsida</taxon>
        <taxon>eudicotyledons</taxon>
        <taxon>Gunneridae</taxon>
        <taxon>Pentapetalae</taxon>
        <taxon>rosids</taxon>
        <taxon>malvids</taxon>
        <taxon>Malvales</taxon>
        <taxon>Malvaceae</taxon>
        <taxon>Grewioideae</taxon>
        <taxon>Apeibeae</taxon>
        <taxon>Corchorus</taxon>
    </lineage>
</organism>
<feature type="transmembrane region" description="Helical" evidence="10">
    <location>
        <begin position="812"/>
        <end position="840"/>
    </location>
</feature>
<dbReference type="EMBL" id="AWWV01008768">
    <property type="protein sequence ID" value="OMO89298.1"/>
    <property type="molecule type" value="Genomic_DNA"/>
</dbReference>
<dbReference type="PRINTS" id="PR00171">
    <property type="entry name" value="SUGRTRNSPORT"/>
</dbReference>
<dbReference type="AlphaFoldDB" id="A0A1R3J396"/>
<proteinExistence type="inferred from homology"/>
<comment type="caution">
    <text evidence="12">The sequence shown here is derived from an EMBL/GenBank/DDBJ whole genome shotgun (WGS) entry which is preliminary data.</text>
</comment>
<keyword evidence="6" id="KW-0769">Symport</keyword>
<dbReference type="Gene3D" id="1.20.1250.20">
    <property type="entry name" value="MFS general substrate transporter like domains"/>
    <property type="match status" value="1"/>
</dbReference>
<dbReference type="NCBIfam" id="TIGR00879">
    <property type="entry name" value="SP"/>
    <property type="match status" value="1"/>
</dbReference>
<feature type="region of interest" description="Disordered" evidence="9">
    <location>
        <begin position="1"/>
        <end position="29"/>
    </location>
</feature>
<feature type="transmembrane region" description="Helical" evidence="10">
    <location>
        <begin position="752"/>
        <end position="773"/>
    </location>
</feature>
<name>A0A1R3J396_COCAP</name>
<dbReference type="InterPro" id="IPR005829">
    <property type="entry name" value="Sugar_transporter_CS"/>
</dbReference>